<dbReference type="PANTHER" id="PTHR43744:SF12">
    <property type="entry name" value="ABC TRANSPORTER PERMEASE PROTEIN MG189-RELATED"/>
    <property type="match status" value="1"/>
</dbReference>
<feature type="transmembrane region" description="Helical" evidence="7">
    <location>
        <begin position="97"/>
        <end position="123"/>
    </location>
</feature>
<evidence type="ECO:0000256" key="6">
    <source>
        <dbReference type="ARBA" id="ARBA00023136"/>
    </source>
</evidence>
<comment type="subcellular location">
    <subcellularLocation>
        <location evidence="1 7">Cell membrane</location>
        <topology evidence="1 7">Multi-pass membrane protein</topology>
    </subcellularLocation>
</comment>
<feature type="transmembrane region" description="Helical" evidence="7">
    <location>
        <begin position="135"/>
        <end position="157"/>
    </location>
</feature>
<organism evidence="9 10">
    <name type="scientific">Streptomyces vulcanius</name>
    <dbReference type="NCBI Taxonomy" id="1441876"/>
    <lineage>
        <taxon>Bacteria</taxon>
        <taxon>Bacillati</taxon>
        <taxon>Actinomycetota</taxon>
        <taxon>Actinomycetes</taxon>
        <taxon>Kitasatosporales</taxon>
        <taxon>Streptomycetaceae</taxon>
        <taxon>Streptomyces</taxon>
    </lineage>
</organism>
<dbReference type="Proteomes" id="UP001595839">
    <property type="component" value="Unassembled WGS sequence"/>
</dbReference>
<gene>
    <name evidence="9" type="ORF">ACFPIH_07445</name>
</gene>
<dbReference type="Gene3D" id="1.10.3720.10">
    <property type="entry name" value="MetI-like"/>
    <property type="match status" value="1"/>
</dbReference>
<keyword evidence="3" id="KW-1003">Cell membrane</keyword>
<evidence type="ECO:0000259" key="8">
    <source>
        <dbReference type="PROSITE" id="PS50928"/>
    </source>
</evidence>
<evidence type="ECO:0000313" key="10">
    <source>
        <dbReference type="Proteomes" id="UP001595839"/>
    </source>
</evidence>
<dbReference type="EMBL" id="JBHSFK010000004">
    <property type="protein sequence ID" value="MFC4499361.1"/>
    <property type="molecule type" value="Genomic_DNA"/>
</dbReference>
<keyword evidence="6 7" id="KW-0472">Membrane</keyword>
<evidence type="ECO:0000256" key="5">
    <source>
        <dbReference type="ARBA" id="ARBA00022989"/>
    </source>
</evidence>
<comment type="similarity">
    <text evidence="7">Belongs to the binding-protein-dependent transport system permease family.</text>
</comment>
<feature type="transmembrane region" description="Helical" evidence="7">
    <location>
        <begin position="209"/>
        <end position="231"/>
    </location>
</feature>
<keyword evidence="5 7" id="KW-1133">Transmembrane helix</keyword>
<keyword evidence="2 7" id="KW-0813">Transport</keyword>
<evidence type="ECO:0000256" key="3">
    <source>
        <dbReference type="ARBA" id="ARBA00022475"/>
    </source>
</evidence>
<dbReference type="RefSeq" id="WP_381169420.1">
    <property type="nucleotide sequence ID" value="NZ_JBHSFK010000004.1"/>
</dbReference>
<feature type="domain" description="ABC transmembrane type-1" evidence="8">
    <location>
        <begin position="98"/>
        <end position="291"/>
    </location>
</feature>
<feature type="transmembrane region" description="Helical" evidence="7">
    <location>
        <begin position="169"/>
        <end position="188"/>
    </location>
</feature>
<dbReference type="InterPro" id="IPR000515">
    <property type="entry name" value="MetI-like"/>
</dbReference>
<accession>A0ABV9APF8</accession>
<proteinExistence type="inferred from homology"/>
<dbReference type="SUPFAM" id="SSF161098">
    <property type="entry name" value="MetI-like"/>
    <property type="match status" value="1"/>
</dbReference>
<dbReference type="Pfam" id="PF00528">
    <property type="entry name" value="BPD_transp_1"/>
    <property type="match status" value="1"/>
</dbReference>
<keyword evidence="10" id="KW-1185">Reference proteome</keyword>
<keyword evidence="4 7" id="KW-0812">Transmembrane</keyword>
<evidence type="ECO:0000256" key="1">
    <source>
        <dbReference type="ARBA" id="ARBA00004651"/>
    </source>
</evidence>
<comment type="caution">
    <text evidence="9">The sequence shown here is derived from an EMBL/GenBank/DDBJ whole genome shotgun (WGS) entry which is preliminary data.</text>
</comment>
<feature type="transmembrane region" description="Helical" evidence="7">
    <location>
        <begin position="271"/>
        <end position="292"/>
    </location>
</feature>
<name>A0ABV9APF8_9ACTN</name>
<evidence type="ECO:0000256" key="2">
    <source>
        <dbReference type="ARBA" id="ARBA00022448"/>
    </source>
</evidence>
<feature type="transmembrane region" description="Helical" evidence="7">
    <location>
        <begin position="22"/>
        <end position="43"/>
    </location>
</feature>
<dbReference type="CDD" id="cd06261">
    <property type="entry name" value="TM_PBP2"/>
    <property type="match status" value="1"/>
</dbReference>
<dbReference type="PANTHER" id="PTHR43744">
    <property type="entry name" value="ABC TRANSPORTER PERMEASE PROTEIN MG189-RELATED-RELATED"/>
    <property type="match status" value="1"/>
</dbReference>
<reference evidence="10" key="1">
    <citation type="journal article" date="2019" name="Int. J. Syst. Evol. Microbiol.">
        <title>The Global Catalogue of Microorganisms (GCM) 10K type strain sequencing project: providing services to taxonomists for standard genome sequencing and annotation.</title>
        <authorList>
            <consortium name="The Broad Institute Genomics Platform"/>
            <consortium name="The Broad Institute Genome Sequencing Center for Infectious Disease"/>
            <person name="Wu L."/>
            <person name="Ma J."/>
        </authorList>
    </citation>
    <scope>NUCLEOTIDE SEQUENCE [LARGE SCALE GENOMIC DNA]</scope>
    <source>
        <strain evidence="10">CGMCC 4.7177</strain>
    </source>
</reference>
<evidence type="ECO:0000256" key="4">
    <source>
        <dbReference type="ARBA" id="ARBA00022692"/>
    </source>
</evidence>
<dbReference type="InterPro" id="IPR035906">
    <property type="entry name" value="MetI-like_sf"/>
</dbReference>
<dbReference type="PROSITE" id="PS50928">
    <property type="entry name" value="ABC_TM1"/>
    <property type="match status" value="1"/>
</dbReference>
<sequence length="305" mass="33194">MAAVAMTTTVRPARRRPSVGRIAAWVVMAAILLITLLPFYWILRTALSTNPALAADPADPLPVGLTAGGFERALGLQSTKEAIAQGGSGGGLRFWRYLLNSVIVSTLVTGCQIFFSAMAAYAFARLRWRGRDKVFGLFLAGLMVPAIFTLLPNFVLIKQLGLVDTLLGIALPTMFMTPFAVFFLRQFFMNIPSEVEEAALLDGAGKVRIFFRVLLPMASAPIMTLTVLTYITSWNDYFWPLMVSYSDSSRVLTVALAIFRAQTPASGTDWSGLMAATLIAALPMLVLFGFFARRIVGSISFTGIK</sequence>
<evidence type="ECO:0000313" key="9">
    <source>
        <dbReference type="EMBL" id="MFC4499361.1"/>
    </source>
</evidence>
<evidence type="ECO:0000256" key="7">
    <source>
        <dbReference type="RuleBase" id="RU363032"/>
    </source>
</evidence>
<protein>
    <submittedName>
        <fullName evidence="9">Carbohydrate ABC transporter permease</fullName>
    </submittedName>
</protein>